<dbReference type="PROSITE" id="PS51669">
    <property type="entry name" value="4FE4S_MOW_BIS_MGD"/>
    <property type="match status" value="1"/>
</dbReference>
<keyword evidence="4" id="KW-0560">Oxidoreductase</keyword>
<feature type="chain" id="PRO_5037879210" evidence="7">
    <location>
        <begin position="31"/>
        <end position="887"/>
    </location>
</feature>
<keyword evidence="6" id="KW-0411">Iron-sulfur</keyword>
<dbReference type="Pfam" id="PF01568">
    <property type="entry name" value="Molydop_binding"/>
    <property type="match status" value="1"/>
</dbReference>
<evidence type="ECO:0000256" key="4">
    <source>
        <dbReference type="ARBA" id="ARBA00023002"/>
    </source>
</evidence>
<dbReference type="InterPro" id="IPR006963">
    <property type="entry name" value="Mopterin_OxRdtase_4Fe-4S_dom"/>
</dbReference>
<comment type="similarity">
    <text evidence="1">Belongs to the prokaryotic molybdopterin-containing oxidoreductase family.</text>
</comment>
<sequence length="887" mass="98602">MSYLDRVKQSSGMSRRSFVAASAAATAALAATGLAGCAPNSVEETKDEGGASTERDIVSGEWKTAACWHNCGGRCVNKVLVKDGVVVRQKTDDTHEDSPDYPQIRSCARGHSQRQQVFGADRIKYPLKRKGWSSDNPNGEMRGKDEWERISWDEALDYVADELKKVYEKYGPTGVYHLGWPMGYTTRMISSMGGAVCTTNTSSHGTYTYCFTYLGLPYQGVGPGTLFCESANDRFDLVNAETIVLYGCNQGWASAGNHCSYFWRAKEAGAEFVYVGPEYNVTASLFEAKWIRVRPGTDVALLLAVAYTMLDEDDEKNLIDWDFLKKYTVGFTSDNMPENAATDENLHDYIVGVYDGIPKTPEWATDICGTPVEDIVWLAEAIGKDRKVSILHSFAAARNKGAEDFPQMLMTIGCMGGHMGKPGHCCGTAFHSTAGTGGPSLVMPGSTGLQYMMSPLNYNVSDPERWRPVLEGKFIDNGSGFGIPGMPQQAVERECDIHVITNDETSNFLQSSIDITKGIEAYRKVDFVYCNAYTLTTTAKYCDIILPACTPWEKLAPNAYLAYMSRDYQIFPSKITEPLYEARSDFDIIWDLSERLGLDPAAVLPIGEKQQYFNFIAGCTVAEPDGSYVPLVTITQEDIDSWEVEGSVQEGKIGLQELLDRGVYQVERSEGDAFSNYLAYKDFIDDPEANPRPSTSGKFEIYCQDKLDYIKGNNPDTAFKAYPTYNVPIIGYETTFADWDSRTKGDYPYLFYTPHYMRRAHTTLNNLPWLREAFENPVFINAQDAAEKGISTGDTVLIWNEYGKILRRASVLETVMPGVLGIPHGSWVDIDEETGIDRVGAENVLSGGISSDTFVAGYNNYNINFEKYDGDELEPDAMWPQRIIDVE</sequence>
<dbReference type="SUPFAM" id="SSF53706">
    <property type="entry name" value="Formate dehydrogenase/DMSO reductase, domains 1-3"/>
    <property type="match status" value="1"/>
</dbReference>
<dbReference type="GO" id="GO:0016491">
    <property type="term" value="F:oxidoreductase activity"/>
    <property type="evidence" value="ECO:0007669"/>
    <property type="project" value="UniProtKB-KW"/>
</dbReference>
<evidence type="ECO:0000256" key="1">
    <source>
        <dbReference type="ARBA" id="ARBA00010312"/>
    </source>
</evidence>
<accession>A0A943YXU5</accession>
<name>A0A943YXU5_9ACTN</name>
<evidence type="ECO:0000256" key="3">
    <source>
        <dbReference type="ARBA" id="ARBA00022729"/>
    </source>
</evidence>
<dbReference type="SMART" id="SM00926">
    <property type="entry name" value="Molybdop_Fe4S4"/>
    <property type="match status" value="1"/>
</dbReference>
<organism evidence="9 10">
    <name type="scientific">Slackia piriformis</name>
    <dbReference type="NCBI Taxonomy" id="626934"/>
    <lineage>
        <taxon>Bacteria</taxon>
        <taxon>Bacillati</taxon>
        <taxon>Actinomycetota</taxon>
        <taxon>Coriobacteriia</taxon>
        <taxon>Eggerthellales</taxon>
        <taxon>Eggerthellaceae</taxon>
        <taxon>Slackia</taxon>
    </lineage>
</organism>
<dbReference type="GO" id="GO:0009061">
    <property type="term" value="P:anaerobic respiration"/>
    <property type="evidence" value="ECO:0007669"/>
    <property type="project" value="TreeGrafter"/>
</dbReference>
<proteinExistence type="inferred from homology"/>
<dbReference type="InterPro" id="IPR050612">
    <property type="entry name" value="Prok_Mopterin_Oxidored"/>
</dbReference>
<dbReference type="Gene3D" id="3.40.50.740">
    <property type="match status" value="2"/>
</dbReference>
<dbReference type="GO" id="GO:0009055">
    <property type="term" value="F:electron transfer activity"/>
    <property type="evidence" value="ECO:0007669"/>
    <property type="project" value="TreeGrafter"/>
</dbReference>
<dbReference type="PROSITE" id="PS51318">
    <property type="entry name" value="TAT"/>
    <property type="match status" value="1"/>
</dbReference>
<protein>
    <submittedName>
        <fullName evidence="9">Molybdopterin-dependent oxidoreductase</fullName>
    </submittedName>
</protein>
<dbReference type="Gene3D" id="2.40.40.20">
    <property type="match status" value="1"/>
</dbReference>
<dbReference type="PANTHER" id="PTHR43742:SF3">
    <property type="entry name" value="DIMETHYL SULFOXIDE REDUCTASE DMSA"/>
    <property type="match status" value="1"/>
</dbReference>
<dbReference type="GO" id="GO:0051536">
    <property type="term" value="F:iron-sulfur cluster binding"/>
    <property type="evidence" value="ECO:0007669"/>
    <property type="project" value="UniProtKB-KW"/>
</dbReference>
<dbReference type="GO" id="GO:0030288">
    <property type="term" value="C:outer membrane-bounded periplasmic space"/>
    <property type="evidence" value="ECO:0007669"/>
    <property type="project" value="TreeGrafter"/>
</dbReference>
<dbReference type="InterPro" id="IPR019546">
    <property type="entry name" value="TAT_signal_bac_arc"/>
</dbReference>
<dbReference type="InterPro" id="IPR006311">
    <property type="entry name" value="TAT_signal"/>
</dbReference>
<dbReference type="NCBIfam" id="TIGR01409">
    <property type="entry name" value="TAT_signal_seq"/>
    <property type="match status" value="1"/>
</dbReference>
<evidence type="ECO:0000256" key="7">
    <source>
        <dbReference type="SAM" id="SignalP"/>
    </source>
</evidence>
<comment type="caution">
    <text evidence="9">The sequence shown here is derived from an EMBL/GenBank/DDBJ whole genome shotgun (WGS) entry which is preliminary data.</text>
</comment>
<dbReference type="InterPro" id="IPR006656">
    <property type="entry name" value="Mopterin_OxRdtase"/>
</dbReference>
<evidence type="ECO:0000256" key="2">
    <source>
        <dbReference type="ARBA" id="ARBA00022723"/>
    </source>
</evidence>
<dbReference type="AlphaFoldDB" id="A0A943YXU5"/>
<keyword evidence="5" id="KW-0408">Iron</keyword>
<feature type="signal peptide" evidence="7">
    <location>
        <begin position="1"/>
        <end position="30"/>
    </location>
</feature>
<dbReference type="InterPro" id="IPR009010">
    <property type="entry name" value="Asp_de-COase-like_dom_sf"/>
</dbReference>
<evidence type="ECO:0000256" key="6">
    <source>
        <dbReference type="ARBA" id="ARBA00023014"/>
    </source>
</evidence>
<dbReference type="Gene3D" id="3.40.228.10">
    <property type="entry name" value="Dimethylsulfoxide Reductase, domain 2"/>
    <property type="match status" value="1"/>
</dbReference>
<dbReference type="GO" id="GO:0030151">
    <property type="term" value="F:molybdenum ion binding"/>
    <property type="evidence" value="ECO:0007669"/>
    <property type="project" value="TreeGrafter"/>
</dbReference>
<dbReference type="SUPFAM" id="SSF50692">
    <property type="entry name" value="ADC-like"/>
    <property type="match status" value="1"/>
</dbReference>
<dbReference type="PANTHER" id="PTHR43742">
    <property type="entry name" value="TRIMETHYLAMINE-N-OXIDE REDUCTASE"/>
    <property type="match status" value="1"/>
</dbReference>
<keyword evidence="2" id="KW-0479">Metal-binding</keyword>
<dbReference type="InterPro" id="IPR006657">
    <property type="entry name" value="MoPterin_dinucl-bd_dom"/>
</dbReference>
<dbReference type="Gene3D" id="2.20.25.90">
    <property type="entry name" value="ADC-like domains"/>
    <property type="match status" value="1"/>
</dbReference>
<dbReference type="Pfam" id="PF00384">
    <property type="entry name" value="Molybdopterin"/>
    <property type="match status" value="1"/>
</dbReference>
<keyword evidence="3 7" id="KW-0732">Signal</keyword>
<evidence type="ECO:0000313" key="10">
    <source>
        <dbReference type="Proteomes" id="UP000727506"/>
    </source>
</evidence>
<feature type="domain" description="4Fe-4S Mo/W bis-MGD-type" evidence="8">
    <location>
        <begin position="60"/>
        <end position="121"/>
    </location>
</feature>
<dbReference type="Proteomes" id="UP000727506">
    <property type="component" value="Unassembled WGS sequence"/>
</dbReference>
<gene>
    <name evidence="9" type="ORF">KH142_03825</name>
</gene>
<evidence type="ECO:0000313" key="9">
    <source>
        <dbReference type="EMBL" id="MBS6940606.1"/>
    </source>
</evidence>
<dbReference type="GO" id="GO:0043546">
    <property type="term" value="F:molybdopterin cofactor binding"/>
    <property type="evidence" value="ECO:0007669"/>
    <property type="project" value="InterPro"/>
</dbReference>
<dbReference type="EMBL" id="JAGZSV010000047">
    <property type="protein sequence ID" value="MBS6940606.1"/>
    <property type="molecule type" value="Genomic_DNA"/>
</dbReference>
<evidence type="ECO:0000259" key="8">
    <source>
        <dbReference type="PROSITE" id="PS51669"/>
    </source>
</evidence>
<evidence type="ECO:0000256" key="5">
    <source>
        <dbReference type="ARBA" id="ARBA00023004"/>
    </source>
</evidence>
<reference evidence="9" key="1">
    <citation type="submission" date="2021-02" db="EMBL/GenBank/DDBJ databases">
        <title>Infant gut strain persistence is associated with maternal origin, phylogeny, and functional potential including surface adhesion and iron acquisition.</title>
        <authorList>
            <person name="Lou Y.C."/>
        </authorList>
    </citation>
    <scope>NUCLEOTIDE SEQUENCE</scope>
    <source>
        <strain evidence="9">L2_039_000G1_dasL2_039_000G1_concoct_11</strain>
    </source>
</reference>